<evidence type="ECO:0000256" key="4">
    <source>
        <dbReference type="RuleBase" id="RU004020"/>
    </source>
</evidence>
<feature type="domain" description="HSF-type DNA-binding" evidence="6">
    <location>
        <begin position="49"/>
        <end position="144"/>
    </location>
</feature>
<dbReference type="FunFam" id="1.10.10.10:FF:000479">
    <property type="entry name" value="Predicted protein"/>
    <property type="match status" value="1"/>
</dbReference>
<dbReference type="AlphaFoldDB" id="A0A7S2HX23"/>
<organism evidence="7">
    <name type="scientific">Helicotheca tamesis</name>
    <dbReference type="NCBI Taxonomy" id="374047"/>
    <lineage>
        <taxon>Eukaryota</taxon>
        <taxon>Sar</taxon>
        <taxon>Stramenopiles</taxon>
        <taxon>Ochrophyta</taxon>
        <taxon>Bacillariophyta</taxon>
        <taxon>Mediophyceae</taxon>
        <taxon>Lithodesmiophycidae</taxon>
        <taxon>Lithodesmiales</taxon>
        <taxon>Lithodesmiaceae</taxon>
        <taxon>Helicotheca</taxon>
    </lineage>
</organism>
<gene>
    <name evidence="7" type="ORF">HTAM1171_LOCUS8007</name>
</gene>
<protein>
    <recommendedName>
        <fullName evidence="6">HSF-type DNA-binding domain-containing protein</fullName>
    </recommendedName>
</protein>
<evidence type="ECO:0000259" key="6">
    <source>
        <dbReference type="SMART" id="SM00415"/>
    </source>
</evidence>
<evidence type="ECO:0000256" key="2">
    <source>
        <dbReference type="ARBA" id="ARBA00023125"/>
    </source>
</evidence>
<sequence>MIQERNKSILAAASALASLVEHPPRVDNKCMNPTSSLSQRKQPEERKNKPLAFPQKLMQVLSFEEYSNMITWLPHGRSFAIINPRDFVSVVLPAHFKRVKYSSFTRKLHRWGFKRETRGEEAGAFYHELFHRDNAELCTKMSMSKSKCDHCNHVETIEKMHIRFTPLLDRSFRESEKDFCIKNRSDPMNSAAIKRKTPLQGMLEAAPKHQASQLGLSKSMDLGFVENQKIFSFDQNMIDQYILSRRLRAINRATALSAHALMSMHPLQSKAGLLGNQEKNSVEDTGNAGRVRTTSRYFDKSHQKIDSQPARVGDVGKYV</sequence>
<proteinExistence type="inferred from homology"/>
<keyword evidence="2" id="KW-0238">DNA-binding</keyword>
<name>A0A7S2HX23_9STRA</name>
<feature type="compositionally biased region" description="Polar residues" evidence="5">
    <location>
        <begin position="31"/>
        <end position="40"/>
    </location>
</feature>
<evidence type="ECO:0000256" key="5">
    <source>
        <dbReference type="SAM" id="MobiDB-lite"/>
    </source>
</evidence>
<comment type="similarity">
    <text evidence="4">Belongs to the HSF family.</text>
</comment>
<dbReference type="InterPro" id="IPR036390">
    <property type="entry name" value="WH_DNA-bd_sf"/>
</dbReference>
<dbReference type="InterPro" id="IPR036388">
    <property type="entry name" value="WH-like_DNA-bd_sf"/>
</dbReference>
<feature type="region of interest" description="Disordered" evidence="5">
    <location>
        <begin position="25"/>
        <end position="51"/>
    </location>
</feature>
<dbReference type="GO" id="GO:0005634">
    <property type="term" value="C:nucleus"/>
    <property type="evidence" value="ECO:0007669"/>
    <property type="project" value="UniProtKB-SubCell"/>
</dbReference>
<dbReference type="Pfam" id="PF00447">
    <property type="entry name" value="HSF_DNA-bind"/>
    <property type="match status" value="1"/>
</dbReference>
<keyword evidence="3" id="KW-0539">Nucleus</keyword>
<feature type="region of interest" description="Disordered" evidence="5">
    <location>
        <begin position="279"/>
        <end position="305"/>
    </location>
</feature>
<dbReference type="PANTHER" id="PTHR10015">
    <property type="entry name" value="HEAT SHOCK TRANSCRIPTION FACTOR"/>
    <property type="match status" value="1"/>
</dbReference>
<dbReference type="PANTHER" id="PTHR10015:SF206">
    <property type="entry name" value="HSF-TYPE DNA-BINDING DOMAIN-CONTAINING PROTEIN"/>
    <property type="match status" value="1"/>
</dbReference>
<evidence type="ECO:0000256" key="3">
    <source>
        <dbReference type="ARBA" id="ARBA00023242"/>
    </source>
</evidence>
<dbReference type="Gene3D" id="1.10.10.10">
    <property type="entry name" value="Winged helix-like DNA-binding domain superfamily/Winged helix DNA-binding domain"/>
    <property type="match status" value="1"/>
</dbReference>
<dbReference type="GO" id="GO:0043565">
    <property type="term" value="F:sequence-specific DNA binding"/>
    <property type="evidence" value="ECO:0007669"/>
    <property type="project" value="InterPro"/>
</dbReference>
<evidence type="ECO:0000313" key="7">
    <source>
        <dbReference type="EMBL" id="CAD9502357.1"/>
    </source>
</evidence>
<dbReference type="SUPFAM" id="SSF46785">
    <property type="entry name" value="Winged helix' DNA-binding domain"/>
    <property type="match status" value="1"/>
</dbReference>
<dbReference type="InterPro" id="IPR000232">
    <property type="entry name" value="HSF_DNA-bd"/>
</dbReference>
<dbReference type="SMART" id="SM00415">
    <property type="entry name" value="HSF"/>
    <property type="match status" value="1"/>
</dbReference>
<accession>A0A7S2HX23</accession>
<comment type="subcellular location">
    <subcellularLocation>
        <location evidence="1">Nucleus</location>
    </subcellularLocation>
</comment>
<dbReference type="GO" id="GO:0003700">
    <property type="term" value="F:DNA-binding transcription factor activity"/>
    <property type="evidence" value="ECO:0007669"/>
    <property type="project" value="InterPro"/>
</dbReference>
<reference evidence="7" key="1">
    <citation type="submission" date="2021-01" db="EMBL/GenBank/DDBJ databases">
        <authorList>
            <person name="Corre E."/>
            <person name="Pelletier E."/>
            <person name="Niang G."/>
            <person name="Scheremetjew M."/>
            <person name="Finn R."/>
            <person name="Kale V."/>
            <person name="Holt S."/>
            <person name="Cochrane G."/>
            <person name="Meng A."/>
            <person name="Brown T."/>
            <person name="Cohen L."/>
        </authorList>
    </citation>
    <scope>NUCLEOTIDE SEQUENCE</scope>
    <source>
        <strain evidence="7">CCMP826</strain>
    </source>
</reference>
<dbReference type="EMBL" id="HBGV01013134">
    <property type="protein sequence ID" value="CAD9502357.1"/>
    <property type="molecule type" value="Transcribed_RNA"/>
</dbReference>
<evidence type="ECO:0000256" key="1">
    <source>
        <dbReference type="ARBA" id="ARBA00004123"/>
    </source>
</evidence>